<evidence type="ECO:0000256" key="7">
    <source>
        <dbReference type="ARBA" id="ARBA00023228"/>
    </source>
</evidence>
<organism evidence="12 13">
    <name type="scientific">Paragonimus westermani</name>
    <dbReference type="NCBI Taxonomy" id="34504"/>
    <lineage>
        <taxon>Eukaryota</taxon>
        <taxon>Metazoa</taxon>
        <taxon>Spiralia</taxon>
        <taxon>Lophotrochozoa</taxon>
        <taxon>Platyhelminthes</taxon>
        <taxon>Trematoda</taxon>
        <taxon>Digenea</taxon>
        <taxon>Plagiorchiida</taxon>
        <taxon>Troglotremata</taxon>
        <taxon>Troglotrematidae</taxon>
        <taxon>Paragonimus</taxon>
    </lineage>
</organism>
<comment type="similarity">
    <text evidence="1">Belongs to the GLMP family.</text>
</comment>
<comment type="subunit">
    <text evidence="10">Interacts (via lumenal domain) with lysosomal protein MFSD1; the interaction starts while both proteins are still in the endoplasmic reticulum and is required for stabilization of MFSD1 in lysosomes but has no direct effect on its targeting to lysosomes or transporter activity.</text>
</comment>
<evidence type="ECO:0000313" key="12">
    <source>
        <dbReference type="EMBL" id="KAF8569356.1"/>
    </source>
</evidence>
<evidence type="ECO:0000256" key="6">
    <source>
        <dbReference type="ARBA" id="ARBA00023180"/>
    </source>
</evidence>
<accession>A0A8T0DPY1</accession>
<dbReference type="PANTHER" id="PTHR31981">
    <property type="entry name" value="GLYCOSYLATED LYSOSOMAL MEMBRANE PROTEIN"/>
    <property type="match status" value="1"/>
</dbReference>
<evidence type="ECO:0000256" key="3">
    <source>
        <dbReference type="ARBA" id="ARBA00022729"/>
    </source>
</evidence>
<evidence type="ECO:0000256" key="9">
    <source>
        <dbReference type="ARBA" id="ARBA00024189"/>
    </source>
</evidence>
<comment type="subcellular location">
    <subcellularLocation>
        <location evidence="9">Lysosome membrane</location>
        <topology evidence="9">Single-pass type I membrane protein</topology>
        <orientation evidence="9">Lumenal side</orientation>
    </subcellularLocation>
</comment>
<evidence type="ECO:0000256" key="2">
    <source>
        <dbReference type="ARBA" id="ARBA00022692"/>
    </source>
</evidence>
<evidence type="ECO:0000256" key="1">
    <source>
        <dbReference type="ARBA" id="ARBA00010599"/>
    </source>
</evidence>
<comment type="function">
    <text evidence="8">Required to protect lysosomal transporter MFSD1 from lysosomal proteolysis and for MFSD1 lysosomal localization.</text>
</comment>
<evidence type="ECO:0000256" key="5">
    <source>
        <dbReference type="ARBA" id="ARBA00023136"/>
    </source>
</evidence>
<keyword evidence="7" id="KW-0458">Lysosome</keyword>
<comment type="caution">
    <text evidence="12">The sequence shown here is derived from an EMBL/GenBank/DDBJ whole genome shotgun (WGS) entry which is preliminary data.</text>
</comment>
<keyword evidence="5" id="KW-0472">Membrane</keyword>
<feature type="signal peptide" evidence="11">
    <location>
        <begin position="1"/>
        <end position="24"/>
    </location>
</feature>
<evidence type="ECO:0000256" key="4">
    <source>
        <dbReference type="ARBA" id="ARBA00022989"/>
    </source>
</evidence>
<dbReference type="InterPro" id="IPR029382">
    <property type="entry name" value="NCU-G1"/>
</dbReference>
<protein>
    <submittedName>
        <fullName evidence="12">Uncharacterized protein</fullName>
    </submittedName>
</protein>
<reference evidence="12 13" key="1">
    <citation type="submission" date="2019-07" db="EMBL/GenBank/DDBJ databases">
        <title>Annotation for the trematode Paragonimus westermani.</title>
        <authorList>
            <person name="Choi Y.-J."/>
        </authorList>
    </citation>
    <scope>NUCLEOTIDE SEQUENCE [LARGE SCALE GENOMIC DNA]</scope>
    <source>
        <strain evidence="12">180907_Pwestermani</strain>
    </source>
</reference>
<dbReference type="EMBL" id="JTDF01001931">
    <property type="protein sequence ID" value="KAF8569356.1"/>
    <property type="molecule type" value="Genomic_DNA"/>
</dbReference>
<evidence type="ECO:0000256" key="8">
    <source>
        <dbReference type="ARBA" id="ARBA00024176"/>
    </source>
</evidence>
<dbReference type="PANTHER" id="PTHR31981:SF1">
    <property type="entry name" value="GLYCOSYLATED LYSOSOMAL MEMBRANE PROTEIN"/>
    <property type="match status" value="1"/>
</dbReference>
<evidence type="ECO:0000256" key="11">
    <source>
        <dbReference type="SAM" id="SignalP"/>
    </source>
</evidence>
<dbReference type="GO" id="GO:0005765">
    <property type="term" value="C:lysosomal membrane"/>
    <property type="evidence" value="ECO:0007669"/>
    <property type="project" value="UniProtKB-SubCell"/>
</dbReference>
<keyword evidence="3 11" id="KW-0732">Signal</keyword>
<keyword evidence="2" id="KW-0812">Transmembrane</keyword>
<dbReference type="AlphaFoldDB" id="A0A8T0DPY1"/>
<dbReference type="OrthoDB" id="6264340at2759"/>
<feature type="chain" id="PRO_5035851531" evidence="11">
    <location>
        <begin position="25"/>
        <end position="121"/>
    </location>
</feature>
<keyword evidence="6" id="KW-0325">Glycoprotein</keyword>
<dbReference type="Pfam" id="PF15065">
    <property type="entry name" value="NCU-G1"/>
    <property type="match status" value="1"/>
</dbReference>
<name>A0A8T0DPY1_9TREM</name>
<evidence type="ECO:0000256" key="10">
    <source>
        <dbReference type="ARBA" id="ARBA00044960"/>
    </source>
</evidence>
<evidence type="ECO:0000313" key="13">
    <source>
        <dbReference type="Proteomes" id="UP000699462"/>
    </source>
</evidence>
<proteinExistence type="inferred from homology"/>
<keyword evidence="13" id="KW-1185">Reference proteome</keyword>
<gene>
    <name evidence="12" type="ORF">P879_08627</name>
</gene>
<keyword evidence="4" id="KW-1133">Transmembrane helix</keyword>
<sequence length="121" mass="13319">MGMAPWPFVLFLLIALGKYLCCCSWTVTVELNPNCTEECDTFNLVHVAARNESSSVHILFSASQRISPSILLLHSDVPTADPQIDWSKMLDPVEPVDAISLDGVTQSYAVLFSKVSVTYLV</sequence>
<dbReference type="Proteomes" id="UP000699462">
    <property type="component" value="Unassembled WGS sequence"/>
</dbReference>